<dbReference type="Proteomes" id="UP000283509">
    <property type="component" value="Unassembled WGS sequence"/>
</dbReference>
<evidence type="ECO:0000313" key="2">
    <source>
        <dbReference type="EMBL" id="ROT77363.1"/>
    </source>
</evidence>
<keyword evidence="3" id="KW-1185">Reference proteome</keyword>
<gene>
    <name evidence="2" type="ORF">C7M84_003978</name>
</gene>
<accession>A0A3R7MBJ6</accession>
<evidence type="ECO:0000313" key="3">
    <source>
        <dbReference type="Proteomes" id="UP000283509"/>
    </source>
</evidence>
<feature type="region of interest" description="Disordered" evidence="1">
    <location>
        <begin position="25"/>
        <end position="45"/>
    </location>
</feature>
<dbReference type="OrthoDB" id="10056059at2759"/>
<organism evidence="2 3">
    <name type="scientific">Penaeus vannamei</name>
    <name type="common">Whiteleg shrimp</name>
    <name type="synonym">Litopenaeus vannamei</name>
    <dbReference type="NCBI Taxonomy" id="6689"/>
    <lineage>
        <taxon>Eukaryota</taxon>
        <taxon>Metazoa</taxon>
        <taxon>Ecdysozoa</taxon>
        <taxon>Arthropoda</taxon>
        <taxon>Crustacea</taxon>
        <taxon>Multicrustacea</taxon>
        <taxon>Malacostraca</taxon>
        <taxon>Eumalacostraca</taxon>
        <taxon>Eucarida</taxon>
        <taxon>Decapoda</taxon>
        <taxon>Dendrobranchiata</taxon>
        <taxon>Penaeoidea</taxon>
        <taxon>Penaeidae</taxon>
        <taxon>Penaeus</taxon>
    </lineage>
</organism>
<protein>
    <submittedName>
        <fullName evidence="2">Uncharacterized protein</fullName>
    </submittedName>
</protein>
<dbReference type="EMBL" id="QCYY01001532">
    <property type="protein sequence ID" value="ROT77363.1"/>
    <property type="molecule type" value="Genomic_DNA"/>
</dbReference>
<reference evidence="2 3" key="2">
    <citation type="submission" date="2019-01" db="EMBL/GenBank/DDBJ databases">
        <title>The decoding of complex shrimp genome reveals the adaptation for benthos swimmer, frequently molting mechanism and breeding impact on genome.</title>
        <authorList>
            <person name="Sun Y."/>
            <person name="Gao Y."/>
            <person name="Yu Y."/>
        </authorList>
    </citation>
    <scope>NUCLEOTIDE SEQUENCE [LARGE SCALE GENOMIC DNA]</scope>
    <source>
        <tissue evidence="2">Muscle</tissue>
    </source>
</reference>
<evidence type="ECO:0000256" key="1">
    <source>
        <dbReference type="SAM" id="MobiDB-lite"/>
    </source>
</evidence>
<sequence length="279" mass="30419">MMAGSALECEEVRRLQHDVVIEEGEEFSGCGSEQETNTDRASRPLARESPTLLTYPEFHAPGTSSPLYPEKYFTLPAHLATQRISLPQAHSGAMPRFSSAAPAHVVSSQLLFRCNTSHLSLSQRTRGASSLRCRSFIIRPAPAVTHTTQDRSGRPRLRLADVEPQPGAMSYTIRGRISLHRPTPPTPAPTLLPTPAPLCVPNIYELYKGYLDDGALDPKAEALCLTAKISGTRERGRPRETHKDGLTLAPIKKMTPGELLHLSQDRGTSGIMEANVPVG</sequence>
<comment type="caution">
    <text evidence="2">The sequence shown here is derived from an EMBL/GenBank/DDBJ whole genome shotgun (WGS) entry which is preliminary data.</text>
</comment>
<dbReference type="AlphaFoldDB" id="A0A3R7MBJ6"/>
<name>A0A3R7MBJ6_PENVA</name>
<reference evidence="2 3" key="1">
    <citation type="submission" date="2018-04" db="EMBL/GenBank/DDBJ databases">
        <authorList>
            <person name="Zhang X."/>
            <person name="Yuan J."/>
            <person name="Li F."/>
            <person name="Xiang J."/>
        </authorList>
    </citation>
    <scope>NUCLEOTIDE SEQUENCE [LARGE SCALE GENOMIC DNA]</scope>
    <source>
        <tissue evidence="2">Muscle</tissue>
    </source>
</reference>
<proteinExistence type="predicted"/>